<reference evidence="1" key="1">
    <citation type="submission" date="2020-06" db="EMBL/GenBank/DDBJ databases">
        <title>WGS assembly of Ceratodon purpureus strain R40.</title>
        <authorList>
            <person name="Carey S.B."/>
            <person name="Jenkins J."/>
            <person name="Shu S."/>
            <person name="Lovell J.T."/>
            <person name="Sreedasyam A."/>
            <person name="Maumus F."/>
            <person name="Tiley G.P."/>
            <person name="Fernandez-Pozo N."/>
            <person name="Barry K."/>
            <person name="Chen C."/>
            <person name="Wang M."/>
            <person name="Lipzen A."/>
            <person name="Daum C."/>
            <person name="Saski C.A."/>
            <person name="Payton A.C."/>
            <person name="Mcbreen J.C."/>
            <person name="Conrad R.E."/>
            <person name="Kollar L.M."/>
            <person name="Olsson S."/>
            <person name="Huttunen S."/>
            <person name="Landis J.B."/>
            <person name="Wickett N.J."/>
            <person name="Johnson M.G."/>
            <person name="Rensing S.A."/>
            <person name="Grimwood J."/>
            <person name="Schmutz J."/>
            <person name="Mcdaniel S.F."/>
        </authorList>
    </citation>
    <scope>NUCLEOTIDE SEQUENCE</scope>
    <source>
        <strain evidence="1">R40</strain>
    </source>
</reference>
<gene>
    <name evidence="1" type="ORF">KC19_4G122600</name>
</gene>
<dbReference type="AlphaFoldDB" id="A0A8T0IBA5"/>
<sequence>MFSCEFGDLTIKFVSLWPLLYVLRFAAAKARWLASARAQAYQMSTLHSRTNLSLNQFSNRVETRAHASNSMIYGEKLSAHNKQHEDEMSATFFIFHYKAKRYQLGAGIQIL</sequence>
<evidence type="ECO:0000313" key="1">
    <source>
        <dbReference type="EMBL" id="KAG0579773.1"/>
    </source>
</evidence>
<name>A0A8T0IBA5_CERPU</name>
<dbReference type="Proteomes" id="UP000822688">
    <property type="component" value="Chromosome 4"/>
</dbReference>
<proteinExistence type="predicted"/>
<evidence type="ECO:0000313" key="2">
    <source>
        <dbReference type="Proteomes" id="UP000822688"/>
    </source>
</evidence>
<organism evidence="1 2">
    <name type="scientific">Ceratodon purpureus</name>
    <name type="common">Fire moss</name>
    <name type="synonym">Dicranum purpureum</name>
    <dbReference type="NCBI Taxonomy" id="3225"/>
    <lineage>
        <taxon>Eukaryota</taxon>
        <taxon>Viridiplantae</taxon>
        <taxon>Streptophyta</taxon>
        <taxon>Embryophyta</taxon>
        <taxon>Bryophyta</taxon>
        <taxon>Bryophytina</taxon>
        <taxon>Bryopsida</taxon>
        <taxon>Dicranidae</taxon>
        <taxon>Pseudoditrichales</taxon>
        <taxon>Ditrichaceae</taxon>
        <taxon>Ceratodon</taxon>
    </lineage>
</organism>
<protein>
    <submittedName>
        <fullName evidence="1">Uncharacterized protein</fullName>
    </submittedName>
</protein>
<keyword evidence="2" id="KW-1185">Reference proteome</keyword>
<dbReference type="EMBL" id="CM026424">
    <property type="protein sequence ID" value="KAG0579773.1"/>
    <property type="molecule type" value="Genomic_DNA"/>
</dbReference>
<accession>A0A8T0IBA5</accession>
<comment type="caution">
    <text evidence="1">The sequence shown here is derived from an EMBL/GenBank/DDBJ whole genome shotgun (WGS) entry which is preliminary data.</text>
</comment>